<dbReference type="GO" id="GO:0010181">
    <property type="term" value="F:FMN binding"/>
    <property type="evidence" value="ECO:0007669"/>
    <property type="project" value="InterPro"/>
</dbReference>
<evidence type="ECO:0000256" key="5">
    <source>
        <dbReference type="ARBA" id="ARBA00010429"/>
    </source>
</evidence>
<dbReference type="GO" id="GO:0046872">
    <property type="term" value="F:metal ion binding"/>
    <property type="evidence" value="ECO:0007669"/>
    <property type="project" value="UniProtKB-KW"/>
</dbReference>
<keyword evidence="12" id="KW-0560">Oxidoreductase</keyword>
<dbReference type="GO" id="GO:0051539">
    <property type="term" value="F:4 iron, 4 sulfur cluster binding"/>
    <property type="evidence" value="ECO:0007669"/>
    <property type="project" value="UniProtKB-KW"/>
</dbReference>
<dbReference type="OrthoDB" id="1688044at2759"/>
<evidence type="ECO:0000256" key="18">
    <source>
        <dbReference type="ARBA" id="ARBA00067595"/>
    </source>
</evidence>
<dbReference type="InterPro" id="IPR008254">
    <property type="entry name" value="Flavodoxin/NO_synth"/>
</dbReference>
<dbReference type="PANTHER" id="PTHR11493">
    <property type="entry name" value="SULFITE REDUCTASE [NADPH] SUBUNIT BETA-RELATED"/>
    <property type="match status" value="1"/>
</dbReference>
<comment type="cofactor">
    <cofactor evidence="1">
        <name>siroheme</name>
        <dbReference type="ChEBI" id="CHEBI:60052"/>
    </cofactor>
</comment>
<dbReference type="PANTHER" id="PTHR11493:SF47">
    <property type="entry name" value="SULFITE REDUCTASE [NADPH] SUBUNIT BETA"/>
    <property type="match status" value="1"/>
</dbReference>
<comment type="subcellular location">
    <subcellularLocation>
        <location evidence="3">Cytoplasm</location>
    </subcellularLocation>
</comment>
<name>A0A1E4U339_PACTA</name>
<dbReference type="SUPFAM" id="SSF52922">
    <property type="entry name" value="TK C-terminal domain-like"/>
    <property type="match status" value="1"/>
</dbReference>
<keyword evidence="14" id="KW-0411">Iron-sulfur</keyword>
<dbReference type="EC" id="1.8.1.2" evidence="6"/>
<dbReference type="PRINTS" id="PR00369">
    <property type="entry name" value="FLAVODOXIN"/>
</dbReference>
<dbReference type="GO" id="GO:0004783">
    <property type="term" value="F:sulfite reductase (NADPH) activity"/>
    <property type="evidence" value="ECO:0007669"/>
    <property type="project" value="UniProtKB-EC"/>
</dbReference>
<dbReference type="FunFam" id="3.40.50.970:FF:000051">
    <property type="entry name" value="Sulfite reductase beta subunit"/>
    <property type="match status" value="1"/>
</dbReference>
<dbReference type="InterPro" id="IPR029039">
    <property type="entry name" value="Flavoprotein-like_sf"/>
</dbReference>
<evidence type="ECO:0000256" key="7">
    <source>
        <dbReference type="ARBA" id="ARBA00022485"/>
    </source>
</evidence>
<dbReference type="GO" id="GO:0005737">
    <property type="term" value="C:cytoplasm"/>
    <property type="evidence" value="ECO:0007669"/>
    <property type="project" value="UniProtKB-SubCell"/>
</dbReference>
<keyword evidence="9" id="KW-0349">Heme</keyword>
<evidence type="ECO:0000256" key="1">
    <source>
        <dbReference type="ARBA" id="ARBA00001929"/>
    </source>
</evidence>
<gene>
    <name evidence="20" type="ORF">PACTADRAFT_185046</name>
</gene>
<dbReference type="PROSITE" id="PS50902">
    <property type="entry name" value="FLAVODOXIN_LIKE"/>
    <property type="match status" value="1"/>
</dbReference>
<dbReference type="InterPro" id="IPR005117">
    <property type="entry name" value="NiRdtase/SiRdtase_haem-b_fer"/>
</dbReference>
<keyword evidence="10" id="KW-0479">Metal-binding</keyword>
<dbReference type="InterPro" id="IPR009014">
    <property type="entry name" value="Transketo_C/PFOR_II"/>
</dbReference>
<evidence type="ECO:0000256" key="16">
    <source>
        <dbReference type="ARBA" id="ARBA00057613"/>
    </source>
</evidence>
<dbReference type="Pfam" id="PF03460">
    <property type="entry name" value="NIR_SIR_ferr"/>
    <property type="match status" value="2"/>
</dbReference>
<comment type="function">
    <text evidence="16">Catalyzes the reduction of sulfite to sulfide, one of several activities required for the biosynthesis of L-cysteine from sulfate.</text>
</comment>
<protein>
    <recommendedName>
        <fullName evidence="18">Sulfite reductase [NADPH] subunit beta</fullName>
        <ecNumber evidence="6">1.8.1.2</ecNumber>
    </recommendedName>
</protein>
<dbReference type="NCBIfam" id="NF010029">
    <property type="entry name" value="PRK13504.1"/>
    <property type="match status" value="1"/>
</dbReference>
<evidence type="ECO:0000256" key="17">
    <source>
        <dbReference type="ARBA" id="ARBA00063391"/>
    </source>
</evidence>
<dbReference type="EMBL" id="KV454011">
    <property type="protein sequence ID" value="ODV98424.1"/>
    <property type="molecule type" value="Genomic_DNA"/>
</dbReference>
<evidence type="ECO:0000256" key="9">
    <source>
        <dbReference type="ARBA" id="ARBA00022617"/>
    </source>
</evidence>
<dbReference type="Pfam" id="PF01077">
    <property type="entry name" value="NIR_SIR"/>
    <property type="match status" value="1"/>
</dbReference>
<dbReference type="Gene3D" id="3.30.413.10">
    <property type="entry name" value="Sulfite Reductase Hemoprotein, domain 1"/>
    <property type="match status" value="2"/>
</dbReference>
<evidence type="ECO:0000256" key="3">
    <source>
        <dbReference type="ARBA" id="ARBA00004496"/>
    </source>
</evidence>
<sequence length="1465" mass="163822">MNLYYIAHVANAVGGLVFTTKPAKSVDSDFSKNFNEVTATNEGIKVVNLIDSNDPLAIVKDEVTKDSDDNIFTLATTAEVLFNNLPYLNGLQNSKIVIHAQLPKDEFSYVSSLKDSGFTILLSNNALEAHDMSIVAYLLATAISRPVLHFFSPSDACTEKNASFLDQYTIRAIIHQVIHYFDTTTCLEETKIKQLIENFKVDVGTDAYNTNNKITAGDVDELIEKSFKTIAAITGNSYKSFEYIGPAYPEDVLVILGNAGWKLSKDAQNFNAGILNIRVYRPFNFENFLKNLPNSVKRLLTIEQSLQINQFQNLLLDILNNFEKLQERNIKQVVASQLGSFTNSAEVVSKLIENSRSSKPVQNLFVDITKVISSAHKLELAYFKILEQVFGSKLNILNKLDSNLKNIGTETNPEFGFGKFLFEKEQREKLIKLIQTSITENEFQSPRAAELVELLSEWVVSSNDKTETVDKADQIIALLKEDESNAASQLLKYEHYFHKNSSWLVGSDSWSYDLGSSGVHHLISSGENVNMIVFDNEPYEVVKKNKSLYRKKDIGLYAMNFGNVYVASVAVYSSYTQVLQAVVEASNFDGPSIILAYLPYESENDDSLKILQETKKSVDAGYWPLYRYNPTYEDNNEEVFKLDSSNIKKELQDFLDKENKLTLLTKKDPLLSRNLTYSLTSDIKTKQKQKAKEAYDSLLEGLTGPPLTIAFASDGGNAESLAKRLGKRGAARGLKTFVLAMDDLTLEDLAIETNLVFITSTAGQGEFPQNGRNLWDAIKNAPDLDLPNLKVAIFGLGDSAYWPRKEDKHYYNKPCKDLSKRLSLLGVQELAPLGLGDDQDADGYQTGYAEWEPKLWEALGVSGAVSVDEPPPITNEDIKIASDYLRGTIVEGLNDQSTGAIAANDQQLTKFHGIYMQDDRDIRDERKSEGLEPAYAFMARLRLPGGAATPQQWLKIDELADTRGNGTMKITTRATFQLHGVVKHDLKAAIRGMNSVLLDTLGACGDVNRNVMVSALPSNAKVHKQIAHTSYVVSEHLLPQTTAYHEIWLEGVDDNDVSPNDPKVWESRKDGPRKKKVLVSGNALVDQEPLYGPTYLPRKFKVVITVPPYNDVDVYAHDVGLIAIVDKDNIVTGYNVTVGGGMGTTHNNKKTYPRTGSLFGFIPYDKVHIACEKIMLVQRDFGDRKNRKHARLKYTIDDMGVDVYKQKVEELMGFKFERPVPFEIDSNIDYFGWIKDESGLNHYTCFIENGRVEDTPELPHKTGLREIAHYLIKVGQGEFRLTGNQHMLISNIADTDLAGVKSLLSKYKLDNTNYSGLRLSSAACVALPTCGLAMAESERYLPVLISKLEESLEEYGLKHDSIVMRMTGCPNGCSRPWLAEVALIGKAPGAYNLMLGGGYYGQRLNKLYRSSIKEDEILDILKPLFKKWSLERQDGEHFGDFLIRTGVIKPTTEGKYFHDDVPEEA</sequence>
<organism evidence="20 21">
    <name type="scientific">Pachysolen tannophilus NRRL Y-2460</name>
    <dbReference type="NCBI Taxonomy" id="669874"/>
    <lineage>
        <taxon>Eukaryota</taxon>
        <taxon>Fungi</taxon>
        <taxon>Dikarya</taxon>
        <taxon>Ascomycota</taxon>
        <taxon>Saccharomycotina</taxon>
        <taxon>Pichiomycetes</taxon>
        <taxon>Pachysolenaceae</taxon>
        <taxon>Pachysolen</taxon>
    </lineage>
</organism>
<evidence type="ECO:0000256" key="4">
    <source>
        <dbReference type="ARBA" id="ARBA00004774"/>
    </source>
</evidence>
<evidence type="ECO:0000256" key="8">
    <source>
        <dbReference type="ARBA" id="ARBA00022490"/>
    </source>
</evidence>
<comment type="similarity">
    <text evidence="5">Belongs to the nitrite and sulfite reductase 4Fe-4S domain family.</text>
</comment>
<dbReference type="PRINTS" id="PR00397">
    <property type="entry name" value="SIROHAEM"/>
</dbReference>
<dbReference type="FunFam" id="3.40.50.360:FF:000016">
    <property type="entry name" value="Sulfite reductase subunit beta"/>
    <property type="match status" value="1"/>
</dbReference>
<reference evidence="21" key="1">
    <citation type="submission" date="2016-05" db="EMBL/GenBank/DDBJ databases">
        <title>Comparative genomics of biotechnologically important yeasts.</title>
        <authorList>
            <consortium name="DOE Joint Genome Institute"/>
            <person name="Riley R."/>
            <person name="Haridas S."/>
            <person name="Wolfe K.H."/>
            <person name="Lopes M.R."/>
            <person name="Hittinger C.T."/>
            <person name="Goker M."/>
            <person name="Salamov A."/>
            <person name="Wisecaver J."/>
            <person name="Long T.M."/>
            <person name="Aerts A.L."/>
            <person name="Barry K."/>
            <person name="Choi C."/>
            <person name="Clum A."/>
            <person name="Coughlan A.Y."/>
            <person name="Deshpande S."/>
            <person name="Douglass A.P."/>
            <person name="Hanson S.J."/>
            <person name="Klenk H.-P."/>
            <person name="Labutti K."/>
            <person name="Lapidus A."/>
            <person name="Lindquist E."/>
            <person name="Lipzen A."/>
            <person name="Meier-Kolthoff J.P."/>
            <person name="Ohm R.A."/>
            <person name="Otillar R.P."/>
            <person name="Pangilinan J."/>
            <person name="Peng Y."/>
            <person name="Rokas A."/>
            <person name="Rosa C.A."/>
            <person name="Scheuner C."/>
            <person name="Sibirny A.A."/>
            <person name="Slot J.C."/>
            <person name="Stielow J.B."/>
            <person name="Sun H."/>
            <person name="Kurtzman C.P."/>
            <person name="Blackwell M."/>
            <person name="Grigoriev I.V."/>
            <person name="Jeffries T.W."/>
        </authorList>
    </citation>
    <scope>NUCLEOTIDE SEQUENCE [LARGE SCALE GENOMIC DNA]</scope>
    <source>
        <strain evidence="21">NRRL Y-2460</strain>
    </source>
</reference>
<dbReference type="Gene3D" id="3.40.50.360">
    <property type="match status" value="1"/>
</dbReference>
<evidence type="ECO:0000256" key="10">
    <source>
        <dbReference type="ARBA" id="ARBA00022723"/>
    </source>
</evidence>
<dbReference type="InterPro" id="IPR045169">
    <property type="entry name" value="NO2/SO3_Rdtase_4Fe4S_prot"/>
</dbReference>
<dbReference type="Pfam" id="PF00258">
    <property type="entry name" value="Flavodoxin_1"/>
    <property type="match status" value="1"/>
</dbReference>
<evidence type="ECO:0000256" key="12">
    <source>
        <dbReference type="ARBA" id="ARBA00023002"/>
    </source>
</evidence>
<evidence type="ECO:0000256" key="6">
    <source>
        <dbReference type="ARBA" id="ARBA00012604"/>
    </source>
</evidence>
<dbReference type="SUPFAM" id="SSF55124">
    <property type="entry name" value="Nitrite/Sulfite reductase N-terminal domain-like"/>
    <property type="match status" value="2"/>
</dbReference>
<dbReference type="SUPFAM" id="SSF52518">
    <property type="entry name" value="Thiamin diphosphate-binding fold (THDP-binding)"/>
    <property type="match status" value="1"/>
</dbReference>
<evidence type="ECO:0000256" key="15">
    <source>
        <dbReference type="ARBA" id="ARBA00052219"/>
    </source>
</evidence>
<comment type="subunit">
    <text evidence="17">Alpha(2)-beta(2). The alpha component is a flavoprotein, the beta component is a hemoprotein.</text>
</comment>
<dbReference type="PROSITE" id="PS00365">
    <property type="entry name" value="NIR_SIR"/>
    <property type="match status" value="1"/>
</dbReference>
<evidence type="ECO:0000256" key="2">
    <source>
        <dbReference type="ARBA" id="ARBA00001966"/>
    </source>
</evidence>
<dbReference type="FunFam" id="3.30.413.10:FF:000004">
    <property type="entry name" value="Sulfite reductase [NADPH] hemoprotein beta-component"/>
    <property type="match status" value="1"/>
</dbReference>
<keyword evidence="21" id="KW-1185">Reference proteome</keyword>
<dbReference type="InterPro" id="IPR006066">
    <property type="entry name" value="NO2/SO3_Rdtase_FeS/sirohaem_BS"/>
</dbReference>
<dbReference type="STRING" id="669874.A0A1E4U339"/>
<keyword evidence="11" id="KW-0521">NADP</keyword>
<dbReference type="FunFam" id="3.30.413.10:FF:000003">
    <property type="entry name" value="Sulfite reductase [NADPH] hemoprotein beta-component"/>
    <property type="match status" value="1"/>
</dbReference>
<dbReference type="InterPro" id="IPR001094">
    <property type="entry name" value="Flavdoxin-like"/>
</dbReference>
<evidence type="ECO:0000313" key="21">
    <source>
        <dbReference type="Proteomes" id="UP000094236"/>
    </source>
</evidence>
<dbReference type="Gene3D" id="3.40.50.970">
    <property type="match status" value="2"/>
</dbReference>
<dbReference type="GO" id="GO:0000097">
    <property type="term" value="P:sulfur amino acid biosynthetic process"/>
    <property type="evidence" value="ECO:0007669"/>
    <property type="project" value="EnsemblFungi"/>
</dbReference>
<accession>A0A1E4U339</accession>
<dbReference type="SUPFAM" id="SSF52218">
    <property type="entry name" value="Flavoproteins"/>
    <property type="match status" value="1"/>
</dbReference>
<dbReference type="Gene3D" id="3.40.50.920">
    <property type="match status" value="1"/>
</dbReference>
<dbReference type="GO" id="GO:0009337">
    <property type="term" value="C:sulfite reductase complex (NADPH)"/>
    <property type="evidence" value="ECO:0007669"/>
    <property type="project" value="EnsemblFungi"/>
</dbReference>
<evidence type="ECO:0000256" key="14">
    <source>
        <dbReference type="ARBA" id="ARBA00023014"/>
    </source>
</evidence>
<keyword evidence="7" id="KW-0004">4Fe-4S</keyword>
<comment type="catalytic activity">
    <reaction evidence="15">
        <text>hydrogen sulfide + 3 NADP(+) + 3 H2O = sulfite + 3 NADPH + 4 H(+)</text>
        <dbReference type="Rhea" id="RHEA:13801"/>
        <dbReference type="ChEBI" id="CHEBI:15377"/>
        <dbReference type="ChEBI" id="CHEBI:15378"/>
        <dbReference type="ChEBI" id="CHEBI:17359"/>
        <dbReference type="ChEBI" id="CHEBI:29919"/>
        <dbReference type="ChEBI" id="CHEBI:57783"/>
        <dbReference type="ChEBI" id="CHEBI:58349"/>
        <dbReference type="EC" id="1.8.1.2"/>
    </reaction>
</comment>
<evidence type="ECO:0000313" key="20">
    <source>
        <dbReference type="EMBL" id="ODV98424.1"/>
    </source>
</evidence>
<comment type="pathway">
    <text evidence="4">Sulfur metabolism; hydrogen sulfide biosynthesis; hydrogen sulfide from sulfite (NADPH route): step 1/1.</text>
</comment>
<keyword evidence="8" id="KW-0963">Cytoplasm</keyword>
<dbReference type="InterPro" id="IPR045854">
    <property type="entry name" value="NO2/SO3_Rdtase_4Fe4S_sf"/>
</dbReference>
<comment type="cofactor">
    <cofactor evidence="2">
        <name>[4Fe-4S] cluster</name>
        <dbReference type="ChEBI" id="CHEBI:49883"/>
    </cofactor>
</comment>
<dbReference type="InterPro" id="IPR036136">
    <property type="entry name" value="Nit/Sulf_reduc_fer-like_dom_sf"/>
</dbReference>
<dbReference type="InterPro" id="IPR006067">
    <property type="entry name" value="NO2/SO3_Rdtase_4Fe4S_dom"/>
</dbReference>
<keyword evidence="13" id="KW-0408">Iron</keyword>
<evidence type="ECO:0000256" key="11">
    <source>
        <dbReference type="ARBA" id="ARBA00022857"/>
    </source>
</evidence>
<proteinExistence type="inferred from homology"/>
<dbReference type="SUPFAM" id="SSF56014">
    <property type="entry name" value="Nitrite and sulphite reductase 4Fe-4S domain-like"/>
    <property type="match status" value="2"/>
</dbReference>
<dbReference type="GO" id="GO:0000103">
    <property type="term" value="P:sulfate assimilation"/>
    <property type="evidence" value="ECO:0007669"/>
    <property type="project" value="EnsemblFungi"/>
</dbReference>
<dbReference type="GO" id="GO:0050311">
    <property type="term" value="F:sulfite reductase (ferredoxin) activity"/>
    <property type="evidence" value="ECO:0007669"/>
    <property type="project" value="TreeGrafter"/>
</dbReference>
<dbReference type="Proteomes" id="UP000094236">
    <property type="component" value="Unassembled WGS sequence"/>
</dbReference>
<dbReference type="InterPro" id="IPR029061">
    <property type="entry name" value="THDP-binding"/>
</dbReference>
<evidence type="ECO:0000259" key="19">
    <source>
        <dbReference type="PROSITE" id="PS50902"/>
    </source>
</evidence>
<evidence type="ECO:0000256" key="13">
    <source>
        <dbReference type="ARBA" id="ARBA00023004"/>
    </source>
</evidence>
<feature type="domain" description="Flavodoxin-like" evidence="19">
    <location>
        <begin position="707"/>
        <end position="856"/>
    </location>
</feature>
<dbReference type="GO" id="GO:0020037">
    <property type="term" value="F:heme binding"/>
    <property type="evidence" value="ECO:0007669"/>
    <property type="project" value="InterPro"/>
</dbReference>